<dbReference type="InterPro" id="IPR003599">
    <property type="entry name" value="Ig_sub"/>
</dbReference>
<name>A0A7R8UWL8_HERIL</name>
<dbReference type="Pfam" id="PF07679">
    <property type="entry name" value="I-set"/>
    <property type="match status" value="4"/>
</dbReference>
<evidence type="ECO:0000256" key="2">
    <source>
        <dbReference type="ARBA" id="ARBA00022692"/>
    </source>
</evidence>
<dbReference type="GO" id="GO:0005886">
    <property type="term" value="C:plasma membrane"/>
    <property type="evidence" value="ECO:0007669"/>
    <property type="project" value="TreeGrafter"/>
</dbReference>
<evidence type="ECO:0000256" key="5">
    <source>
        <dbReference type="ARBA" id="ARBA00022889"/>
    </source>
</evidence>
<feature type="domain" description="Ig-like" evidence="10">
    <location>
        <begin position="1175"/>
        <end position="1268"/>
    </location>
</feature>
<gene>
    <name evidence="11" type="ORF">HERILL_LOCUS11019</name>
</gene>
<dbReference type="InParanoid" id="A0A7R8UWL8"/>
<keyword evidence="3" id="KW-0732">Signal</keyword>
<dbReference type="Gene3D" id="2.60.40.10">
    <property type="entry name" value="Immunoglobulins"/>
    <property type="match status" value="15"/>
</dbReference>
<feature type="domain" description="Ig-like" evidence="10">
    <location>
        <begin position="884"/>
        <end position="976"/>
    </location>
</feature>
<dbReference type="GO" id="GO:0070593">
    <property type="term" value="P:dendrite self-avoidance"/>
    <property type="evidence" value="ECO:0007669"/>
    <property type="project" value="TreeGrafter"/>
</dbReference>
<keyword evidence="9" id="KW-0393">Immunoglobulin domain</keyword>
<evidence type="ECO:0000256" key="9">
    <source>
        <dbReference type="ARBA" id="ARBA00023319"/>
    </source>
</evidence>
<keyword evidence="8" id="KW-1015">Disulfide bond</keyword>
<evidence type="ECO:0000256" key="4">
    <source>
        <dbReference type="ARBA" id="ARBA00022737"/>
    </source>
</evidence>
<dbReference type="GO" id="GO:0007156">
    <property type="term" value="P:homophilic cell adhesion via plasma membrane adhesion molecules"/>
    <property type="evidence" value="ECO:0007669"/>
    <property type="project" value="TreeGrafter"/>
</dbReference>
<dbReference type="SMART" id="SM00409">
    <property type="entry name" value="IG"/>
    <property type="match status" value="15"/>
</dbReference>
<dbReference type="InterPro" id="IPR013098">
    <property type="entry name" value="Ig_I-set"/>
</dbReference>
<feature type="domain" description="Ig-like" evidence="10">
    <location>
        <begin position="121"/>
        <end position="200"/>
    </location>
</feature>
<dbReference type="InterPro" id="IPR013783">
    <property type="entry name" value="Ig-like_fold"/>
</dbReference>
<dbReference type="GO" id="GO:0098632">
    <property type="term" value="F:cell-cell adhesion mediator activity"/>
    <property type="evidence" value="ECO:0007669"/>
    <property type="project" value="TreeGrafter"/>
</dbReference>
<dbReference type="CDD" id="cd20956">
    <property type="entry name" value="IgI_4_Dscam"/>
    <property type="match status" value="1"/>
</dbReference>
<feature type="domain" description="Ig-like" evidence="10">
    <location>
        <begin position="690"/>
        <end position="782"/>
    </location>
</feature>
<dbReference type="FunFam" id="2.60.40.10:FF:000302">
    <property type="entry name" value="Down syndrome cell adhesion molecule, isoform D"/>
    <property type="match status" value="1"/>
</dbReference>
<dbReference type="CDD" id="cd20957">
    <property type="entry name" value="IgC2_3_Dscam"/>
    <property type="match status" value="1"/>
</dbReference>
<feature type="domain" description="Ig-like" evidence="10">
    <location>
        <begin position="1273"/>
        <end position="1365"/>
    </location>
</feature>
<dbReference type="Pfam" id="PF13927">
    <property type="entry name" value="Ig_3"/>
    <property type="match status" value="10"/>
</dbReference>
<dbReference type="Proteomes" id="UP000594454">
    <property type="component" value="Chromosome 4"/>
</dbReference>
<keyword evidence="4" id="KW-0677">Repeat</keyword>
<feature type="domain" description="Ig-like" evidence="10">
    <location>
        <begin position="397"/>
        <end position="493"/>
    </location>
</feature>
<keyword evidence="2" id="KW-0812">Transmembrane</keyword>
<dbReference type="GO" id="GO:0007411">
    <property type="term" value="P:axon guidance"/>
    <property type="evidence" value="ECO:0007669"/>
    <property type="project" value="TreeGrafter"/>
</dbReference>
<protein>
    <recommendedName>
        <fullName evidence="10">Ig-like domain-containing protein</fullName>
    </recommendedName>
</protein>
<feature type="domain" description="Ig-like" evidence="10">
    <location>
        <begin position="1370"/>
        <end position="1464"/>
    </location>
</feature>
<evidence type="ECO:0000313" key="11">
    <source>
        <dbReference type="EMBL" id="CAD7088393.1"/>
    </source>
</evidence>
<reference evidence="11 12" key="1">
    <citation type="submission" date="2020-11" db="EMBL/GenBank/DDBJ databases">
        <authorList>
            <person name="Wallbank WR R."/>
            <person name="Pardo Diaz C."/>
            <person name="Kozak K."/>
            <person name="Martin S."/>
            <person name="Jiggins C."/>
            <person name="Moest M."/>
            <person name="Warren A I."/>
            <person name="Generalovic N T."/>
            <person name="Byers J.R.P. K."/>
            <person name="Montejo-Kovacevich G."/>
            <person name="Yen C E."/>
        </authorList>
    </citation>
    <scope>NUCLEOTIDE SEQUENCE [LARGE SCALE GENOMIC DNA]</scope>
</reference>
<dbReference type="FunFam" id="2.60.40.10:FF:000308">
    <property type="entry name" value="Down syndrome cell adhesion molecule, isoform D"/>
    <property type="match status" value="1"/>
</dbReference>
<dbReference type="EMBL" id="LR899012">
    <property type="protein sequence ID" value="CAD7088393.1"/>
    <property type="molecule type" value="Genomic_DNA"/>
</dbReference>
<sequence>MNQCQFCVLDNRIQFQCSEPVGHVKPRVSSKTIEIKEVRVNDTFVGLCPGQAYPVPVYRWYKFIENTSRKQAVVLNDRVKQVSGTLIIKDAVVEDSGKYLCVVNNSVGGESVETVLTVTAPLSAKIDPPTQTVDFGRPAVFTCQFTGNPIKTITWLKDGKAIGHNEAVLRIESVKREDKGMYQCFIRNDQESAEAGAELKLGGRFDPPVIRESFPDKTLHPGPSVFLNCVAGGNPTPEISWELDGTKITNNERYQVGQYVSVNGDVVSYLNITSVHANDGGLYRCIASSKVGTAEHSARLNVYGLPYIRPMEKKAIVAGESLFVTCPVAGYPIDSIIWERENRVLPINRKQKVFPNGTLIIENVERNSDQATYTCVAKNSEGYSARGALDVQVMVQPQIVPFSFGEETINMNDMVSATCSVNKGDLPIELYWTTAPSPSTGRKLTTNDGILITKTTSRITMLSIESVQARHRANYTCIVRNKAGMAMHTAELSVNVLPQIIPFDFGDSVINELDMVSAYCSVNKGDLPIDISWRLNDRRIFTNDGISITRSNQRSSVLSIESVRDRQAGNYTCVASNVAGTAEYTTILAVNVLPQIHPFDFGDPVDAFDMATVNCAATKGDLPIDIHWKFNNHKLMGSNNGITITKSGQRISMLSIESARSRHIGNYTCVASNQAGTVEHSSMLYVNVPPQILPFTFGEEPLNTEDIAAVQCMVLKGDLPIKINWMLNGKPINPDDSGISMTMTSKRISQLTIESVQPHHRGLFQCVAKNSAGFSEHTSELRVNVPPQIMPFNFGDESFNAGDSVGVQCMIVKGDIPITIKWIRNTQPITADENGMIITKISPKTSILNIAAVEENQRGVYKCVAENAAGTVEYSSELKVNVPPHVMPFTFGDEVFNAGDSTAVNCMVMKGDLPLSITWSLNSEPIINDENGMQVVKMSARLSSLSIDSITGHHRGIYKCVATNAAGSSESSAELVVNVQPQITPFAFGDEPSNTGDMAGVQCMVAKGDLPIEIRWTLNSEPIITEENGINLLKINPRTSSLNINSLEAHHRGLYKCIARNAAGESEFSAELHVNVLPQITPFTFGDEPSNVNEMAGVTCMITKGDLPLDIHWTLNGAPIVSGEHGITLFRMNPRTSSLNIDSLDAMHRGVFKCIARNKAGTDEFATELHVNVVPHIVPFTFGDEPVNPGDSNAVQCMIMKGDLPLDIKWTLNGELITKGNNLGINVMKMSPRLSTLSIESIKDTHRGTFKCIVQNKAGTTEYSADLQVNVPPQILPFEFGDEAANFGESTAAQCMITKGDLPLQIQWSLNGQPITSENGDITVVKMSSRLSSLSIESISHHHRGIFKCIASNHAGVVEQSAELLVNVPPHILPFTFGDEATFFGDSIGVQCSVTKGDLPIRIIWMLNDVPIESDENGIVLGRMTAKSRTLNIDYISDYHRGVFKCLASNAAGNTSYESELKVNGCYIDIIQKIF</sequence>
<feature type="domain" description="Ig-like" evidence="10">
    <location>
        <begin position="594"/>
        <end position="685"/>
    </location>
</feature>
<evidence type="ECO:0000256" key="3">
    <source>
        <dbReference type="ARBA" id="ARBA00022729"/>
    </source>
</evidence>
<proteinExistence type="predicted"/>
<dbReference type="FunFam" id="2.60.40.10:FF:000324">
    <property type="entry name" value="Down syndrome cell adhesion molecule, isoform D"/>
    <property type="match status" value="1"/>
</dbReference>
<dbReference type="InterPro" id="IPR003598">
    <property type="entry name" value="Ig_sub2"/>
</dbReference>
<feature type="domain" description="Ig-like" evidence="10">
    <location>
        <begin position="787"/>
        <end position="879"/>
    </location>
</feature>
<dbReference type="PANTHER" id="PTHR10075">
    <property type="entry name" value="BASIGIN RELATED"/>
    <property type="match status" value="1"/>
</dbReference>
<evidence type="ECO:0000259" key="10">
    <source>
        <dbReference type="PROSITE" id="PS50835"/>
    </source>
</evidence>
<evidence type="ECO:0000256" key="6">
    <source>
        <dbReference type="ARBA" id="ARBA00022989"/>
    </source>
</evidence>
<organism evidence="11 12">
    <name type="scientific">Hermetia illucens</name>
    <name type="common">Black soldier fly</name>
    <dbReference type="NCBI Taxonomy" id="343691"/>
    <lineage>
        <taxon>Eukaryota</taxon>
        <taxon>Metazoa</taxon>
        <taxon>Ecdysozoa</taxon>
        <taxon>Arthropoda</taxon>
        <taxon>Hexapoda</taxon>
        <taxon>Insecta</taxon>
        <taxon>Pterygota</taxon>
        <taxon>Neoptera</taxon>
        <taxon>Endopterygota</taxon>
        <taxon>Diptera</taxon>
        <taxon>Brachycera</taxon>
        <taxon>Stratiomyomorpha</taxon>
        <taxon>Stratiomyidae</taxon>
        <taxon>Hermetiinae</taxon>
        <taxon>Hermetia</taxon>
    </lineage>
</organism>
<dbReference type="PANTHER" id="PTHR10075:SF14">
    <property type="entry name" value="CELL ADHESION MOLECULE DSCAM2-RELATED"/>
    <property type="match status" value="1"/>
</dbReference>
<keyword evidence="6" id="KW-1133">Transmembrane helix</keyword>
<dbReference type="PROSITE" id="PS50835">
    <property type="entry name" value="IG_LIKE"/>
    <property type="match status" value="15"/>
</dbReference>
<dbReference type="SUPFAM" id="SSF48726">
    <property type="entry name" value="Immunoglobulin"/>
    <property type="match status" value="15"/>
</dbReference>
<keyword evidence="7" id="KW-0472">Membrane</keyword>
<dbReference type="GO" id="GO:0030424">
    <property type="term" value="C:axon"/>
    <property type="evidence" value="ECO:0007669"/>
    <property type="project" value="TreeGrafter"/>
</dbReference>
<dbReference type="InterPro" id="IPR036179">
    <property type="entry name" value="Ig-like_dom_sf"/>
</dbReference>
<feature type="domain" description="Ig-like" evidence="10">
    <location>
        <begin position="1078"/>
        <end position="1172"/>
    </location>
</feature>
<comment type="subcellular location">
    <subcellularLocation>
        <location evidence="1">Membrane</location>
        <topology evidence="1">Single-pass membrane protein</topology>
    </subcellularLocation>
</comment>
<dbReference type="CDD" id="cd20958">
    <property type="entry name" value="IgI_5_Dscam"/>
    <property type="match status" value="1"/>
</dbReference>
<keyword evidence="5" id="KW-0130">Cell adhesion</keyword>
<dbReference type="InterPro" id="IPR007110">
    <property type="entry name" value="Ig-like_dom"/>
</dbReference>
<feature type="domain" description="Ig-like" evidence="10">
    <location>
        <begin position="207"/>
        <end position="301"/>
    </location>
</feature>
<accession>A0A7R8UWL8</accession>
<dbReference type="FunFam" id="2.60.40.10:FF:000017">
    <property type="entry name" value="Down syndrome cell adhesion molecule b"/>
    <property type="match status" value="12"/>
</dbReference>
<evidence type="ECO:0000313" key="12">
    <source>
        <dbReference type="Proteomes" id="UP000594454"/>
    </source>
</evidence>
<dbReference type="SMART" id="SM00408">
    <property type="entry name" value="IGc2"/>
    <property type="match status" value="15"/>
</dbReference>
<feature type="domain" description="Ig-like" evidence="10">
    <location>
        <begin position="306"/>
        <end position="390"/>
    </location>
</feature>
<evidence type="ECO:0000256" key="7">
    <source>
        <dbReference type="ARBA" id="ARBA00023136"/>
    </source>
</evidence>
<feature type="domain" description="Ig-like" evidence="10">
    <location>
        <begin position="981"/>
        <end position="1073"/>
    </location>
</feature>
<dbReference type="OrthoDB" id="5982258at2759"/>
<feature type="domain" description="Ig-like" evidence="10">
    <location>
        <begin position="26"/>
        <end position="117"/>
    </location>
</feature>
<evidence type="ECO:0000256" key="1">
    <source>
        <dbReference type="ARBA" id="ARBA00004167"/>
    </source>
</evidence>
<feature type="domain" description="Ig-like" evidence="10">
    <location>
        <begin position="498"/>
        <end position="589"/>
    </location>
</feature>
<dbReference type="CDD" id="cd20959">
    <property type="entry name" value="IgI_6_Dscam"/>
    <property type="match status" value="1"/>
</dbReference>
<evidence type="ECO:0000256" key="8">
    <source>
        <dbReference type="ARBA" id="ARBA00023157"/>
    </source>
</evidence>
<keyword evidence="12" id="KW-1185">Reference proteome</keyword>